<dbReference type="Proteomes" id="UP000887576">
    <property type="component" value="Unplaced"/>
</dbReference>
<accession>A0AC34R9S4</accession>
<protein>
    <submittedName>
        <fullName evidence="2">Uncharacterized protein</fullName>
    </submittedName>
</protein>
<evidence type="ECO:0000313" key="2">
    <source>
        <dbReference type="WBParaSite" id="JU765_v2.g4746.t1"/>
    </source>
</evidence>
<reference evidence="2" key="1">
    <citation type="submission" date="2022-11" db="UniProtKB">
        <authorList>
            <consortium name="WormBaseParasite"/>
        </authorList>
    </citation>
    <scope>IDENTIFICATION</scope>
</reference>
<organism evidence="1 2">
    <name type="scientific">Panagrolaimus sp. JU765</name>
    <dbReference type="NCBI Taxonomy" id="591449"/>
    <lineage>
        <taxon>Eukaryota</taxon>
        <taxon>Metazoa</taxon>
        <taxon>Ecdysozoa</taxon>
        <taxon>Nematoda</taxon>
        <taxon>Chromadorea</taxon>
        <taxon>Rhabditida</taxon>
        <taxon>Tylenchina</taxon>
        <taxon>Panagrolaimomorpha</taxon>
        <taxon>Panagrolaimoidea</taxon>
        <taxon>Panagrolaimidae</taxon>
        <taxon>Panagrolaimus</taxon>
    </lineage>
</organism>
<sequence length="101" mass="11753">MHLPLDIQLFEEDATGENVYNKTKEVLNEYGIEIEDVSYKTGEENNMLINFNNVEKTSCVTHFLKNIINGLLIFDEEDDDSQNIDKNIKDLMDIIEKIKEI</sequence>
<name>A0AC34R9S4_9BILA</name>
<dbReference type="WBParaSite" id="JU765_v2.g4746.t1">
    <property type="protein sequence ID" value="JU765_v2.g4746.t1"/>
    <property type="gene ID" value="JU765_v2.g4746"/>
</dbReference>
<proteinExistence type="predicted"/>
<evidence type="ECO:0000313" key="1">
    <source>
        <dbReference type="Proteomes" id="UP000887576"/>
    </source>
</evidence>